<dbReference type="PANTHER" id="PTHR42879">
    <property type="entry name" value="3-OXOACYL-(ACYL-CARRIER-PROTEIN) REDUCTASE"/>
    <property type="match status" value="1"/>
</dbReference>
<dbReference type="InterPro" id="IPR050259">
    <property type="entry name" value="SDR"/>
</dbReference>
<comment type="similarity">
    <text evidence="1">Belongs to the short-chain dehydrogenases/reductases (SDR) family.</text>
</comment>
<dbReference type="PANTHER" id="PTHR42879:SF2">
    <property type="entry name" value="3-OXOACYL-[ACYL-CARRIER-PROTEIN] REDUCTASE FABG"/>
    <property type="match status" value="1"/>
</dbReference>
<proteinExistence type="inferred from homology"/>
<dbReference type="EMBL" id="WWHY01000001">
    <property type="protein sequence ID" value="MYR31582.1"/>
    <property type="molecule type" value="Genomic_DNA"/>
</dbReference>
<dbReference type="FunFam" id="3.40.50.720:FF:000084">
    <property type="entry name" value="Short-chain dehydrogenase reductase"/>
    <property type="match status" value="1"/>
</dbReference>
<dbReference type="AlphaFoldDB" id="A0A7K2INM1"/>
<dbReference type="InterPro" id="IPR036291">
    <property type="entry name" value="NAD(P)-bd_dom_sf"/>
</dbReference>
<organism evidence="3 4">
    <name type="scientific">Nocardiopsis alba</name>
    <dbReference type="NCBI Taxonomy" id="53437"/>
    <lineage>
        <taxon>Bacteria</taxon>
        <taxon>Bacillati</taxon>
        <taxon>Actinomycetota</taxon>
        <taxon>Actinomycetes</taxon>
        <taxon>Streptosporangiales</taxon>
        <taxon>Nocardiopsidaceae</taxon>
        <taxon>Nocardiopsis</taxon>
    </lineage>
</organism>
<comment type="caution">
    <text evidence="3">The sequence shown here is derived from an EMBL/GenBank/DDBJ whole genome shotgun (WGS) entry which is preliminary data.</text>
</comment>
<dbReference type="InterPro" id="IPR020904">
    <property type="entry name" value="Sc_DH/Rdtase_CS"/>
</dbReference>
<evidence type="ECO:0000256" key="1">
    <source>
        <dbReference type="ARBA" id="ARBA00006484"/>
    </source>
</evidence>
<protein>
    <submittedName>
        <fullName evidence="3">SDR family oxidoreductase</fullName>
    </submittedName>
</protein>
<dbReference type="CDD" id="cd05233">
    <property type="entry name" value="SDR_c"/>
    <property type="match status" value="1"/>
</dbReference>
<accession>A0A7K2INM1</accession>
<keyword evidence="2" id="KW-0560">Oxidoreductase</keyword>
<dbReference type="SUPFAM" id="SSF51735">
    <property type="entry name" value="NAD(P)-binding Rossmann-fold domains"/>
    <property type="match status" value="1"/>
</dbReference>
<dbReference type="Pfam" id="PF13561">
    <property type="entry name" value="adh_short_C2"/>
    <property type="match status" value="1"/>
</dbReference>
<dbReference type="GO" id="GO:0032787">
    <property type="term" value="P:monocarboxylic acid metabolic process"/>
    <property type="evidence" value="ECO:0007669"/>
    <property type="project" value="UniProtKB-ARBA"/>
</dbReference>
<dbReference type="Gene3D" id="3.40.50.720">
    <property type="entry name" value="NAD(P)-binding Rossmann-like Domain"/>
    <property type="match status" value="1"/>
</dbReference>
<dbReference type="Proteomes" id="UP000467124">
    <property type="component" value="Unassembled WGS sequence"/>
</dbReference>
<evidence type="ECO:0000313" key="3">
    <source>
        <dbReference type="EMBL" id="MYR31582.1"/>
    </source>
</evidence>
<evidence type="ECO:0000313" key="4">
    <source>
        <dbReference type="Proteomes" id="UP000467124"/>
    </source>
</evidence>
<dbReference type="InterPro" id="IPR002347">
    <property type="entry name" value="SDR_fam"/>
</dbReference>
<dbReference type="GO" id="GO:0016491">
    <property type="term" value="F:oxidoreductase activity"/>
    <property type="evidence" value="ECO:0007669"/>
    <property type="project" value="UniProtKB-KW"/>
</dbReference>
<dbReference type="PROSITE" id="PS00061">
    <property type="entry name" value="ADH_SHORT"/>
    <property type="match status" value="1"/>
</dbReference>
<sequence length="254" mass="26235">MADTRRLAVVSGGSGGIGRAVVLSLAEAGDEVVALGRSPERLADLADTARERGFHVATRVGDLTDPATVESLAETLGPVSVLVNNAGDAHSASLADTDLDLWRHHLDANATSAFLLTRALLPGMLRRDRGRIVFVASTAAHTGSRYTAAYTAAKHAVLGLARSVAAEVAGGGVTANTVCPSFVRTPLTERSISRIAERTGRDPERAERALAASTPLGRLIEPEEVAAAVAYLASPLAGAVNGQTLTIDGGDTQR</sequence>
<name>A0A7K2INM1_9ACTN</name>
<dbReference type="PRINTS" id="PR00080">
    <property type="entry name" value="SDRFAMILY"/>
</dbReference>
<reference evidence="3 4" key="1">
    <citation type="journal article" date="2019" name="Nat. Commun.">
        <title>The antimicrobial potential of Streptomyces from insect microbiomes.</title>
        <authorList>
            <person name="Chevrette M.G."/>
            <person name="Carlson C.M."/>
            <person name="Ortega H.E."/>
            <person name="Thomas C."/>
            <person name="Ananiev G.E."/>
            <person name="Barns K.J."/>
            <person name="Book A.J."/>
            <person name="Cagnazzo J."/>
            <person name="Carlos C."/>
            <person name="Flanigan W."/>
            <person name="Grubbs K.J."/>
            <person name="Horn H.A."/>
            <person name="Hoffmann F.M."/>
            <person name="Klassen J.L."/>
            <person name="Knack J.J."/>
            <person name="Lewin G.R."/>
            <person name="McDonald B.R."/>
            <person name="Muller L."/>
            <person name="Melo W.G.P."/>
            <person name="Pinto-Tomas A.A."/>
            <person name="Schmitz A."/>
            <person name="Wendt-Pienkowski E."/>
            <person name="Wildman S."/>
            <person name="Zhao M."/>
            <person name="Zhang F."/>
            <person name="Bugni T.S."/>
            <person name="Andes D.R."/>
            <person name="Pupo M.T."/>
            <person name="Currie C.R."/>
        </authorList>
    </citation>
    <scope>NUCLEOTIDE SEQUENCE [LARGE SCALE GENOMIC DNA]</scope>
    <source>
        <strain evidence="3 4">SID5840</strain>
    </source>
</reference>
<evidence type="ECO:0000256" key="2">
    <source>
        <dbReference type="ARBA" id="ARBA00023002"/>
    </source>
</evidence>
<dbReference type="RefSeq" id="WP_161110352.1">
    <property type="nucleotide sequence ID" value="NZ_JBHWJG010000006.1"/>
</dbReference>
<dbReference type="PRINTS" id="PR00081">
    <property type="entry name" value="GDHRDH"/>
</dbReference>
<gene>
    <name evidence="3" type="ORF">GTW20_04685</name>
</gene>